<sequence>MNARKPFIVDKGGFPLPMRSTRSSRSPKFPDQSSTKRVYTTSSRSLVDSTRPPHDSFKMFAQPSFRFPLDHLVLYASPIRSQLDQVDLSSIATRSSHDQIVMVLLQSYKVSNGGVLKL</sequence>
<organism evidence="2 3">
    <name type="scientific">Dreissena polymorpha</name>
    <name type="common">Zebra mussel</name>
    <name type="synonym">Mytilus polymorpha</name>
    <dbReference type="NCBI Taxonomy" id="45954"/>
    <lineage>
        <taxon>Eukaryota</taxon>
        <taxon>Metazoa</taxon>
        <taxon>Spiralia</taxon>
        <taxon>Lophotrochozoa</taxon>
        <taxon>Mollusca</taxon>
        <taxon>Bivalvia</taxon>
        <taxon>Autobranchia</taxon>
        <taxon>Heteroconchia</taxon>
        <taxon>Euheterodonta</taxon>
        <taxon>Imparidentia</taxon>
        <taxon>Neoheterodontei</taxon>
        <taxon>Myida</taxon>
        <taxon>Dreissenoidea</taxon>
        <taxon>Dreissenidae</taxon>
        <taxon>Dreissena</taxon>
    </lineage>
</organism>
<gene>
    <name evidence="2" type="ORF">DPMN_014303</name>
</gene>
<proteinExistence type="predicted"/>
<evidence type="ECO:0000313" key="3">
    <source>
        <dbReference type="Proteomes" id="UP000828390"/>
    </source>
</evidence>
<dbReference type="AlphaFoldDB" id="A0A9D4N9H1"/>
<feature type="compositionally biased region" description="Polar residues" evidence="1">
    <location>
        <begin position="20"/>
        <end position="48"/>
    </location>
</feature>
<dbReference type="EMBL" id="JAIWYP010000001">
    <property type="protein sequence ID" value="KAH3890230.1"/>
    <property type="molecule type" value="Genomic_DNA"/>
</dbReference>
<dbReference type="Proteomes" id="UP000828390">
    <property type="component" value="Unassembled WGS sequence"/>
</dbReference>
<reference evidence="2" key="1">
    <citation type="journal article" date="2019" name="bioRxiv">
        <title>The Genome of the Zebra Mussel, Dreissena polymorpha: A Resource for Invasive Species Research.</title>
        <authorList>
            <person name="McCartney M.A."/>
            <person name="Auch B."/>
            <person name="Kono T."/>
            <person name="Mallez S."/>
            <person name="Zhang Y."/>
            <person name="Obille A."/>
            <person name="Becker A."/>
            <person name="Abrahante J.E."/>
            <person name="Garbe J."/>
            <person name="Badalamenti J.P."/>
            <person name="Herman A."/>
            <person name="Mangelson H."/>
            <person name="Liachko I."/>
            <person name="Sullivan S."/>
            <person name="Sone E.D."/>
            <person name="Koren S."/>
            <person name="Silverstein K.A.T."/>
            <person name="Beckman K.B."/>
            <person name="Gohl D.M."/>
        </authorList>
    </citation>
    <scope>NUCLEOTIDE SEQUENCE</scope>
    <source>
        <strain evidence="2">Duluth1</strain>
        <tissue evidence="2">Whole animal</tissue>
    </source>
</reference>
<protein>
    <submittedName>
        <fullName evidence="2">Uncharacterized protein</fullName>
    </submittedName>
</protein>
<evidence type="ECO:0000256" key="1">
    <source>
        <dbReference type="SAM" id="MobiDB-lite"/>
    </source>
</evidence>
<accession>A0A9D4N9H1</accession>
<feature type="region of interest" description="Disordered" evidence="1">
    <location>
        <begin position="1"/>
        <end position="53"/>
    </location>
</feature>
<evidence type="ECO:0000313" key="2">
    <source>
        <dbReference type="EMBL" id="KAH3890230.1"/>
    </source>
</evidence>
<comment type="caution">
    <text evidence="2">The sequence shown here is derived from an EMBL/GenBank/DDBJ whole genome shotgun (WGS) entry which is preliminary data.</text>
</comment>
<keyword evidence="3" id="KW-1185">Reference proteome</keyword>
<reference evidence="2" key="2">
    <citation type="submission" date="2020-11" db="EMBL/GenBank/DDBJ databases">
        <authorList>
            <person name="McCartney M.A."/>
            <person name="Auch B."/>
            <person name="Kono T."/>
            <person name="Mallez S."/>
            <person name="Becker A."/>
            <person name="Gohl D.M."/>
            <person name="Silverstein K.A.T."/>
            <person name="Koren S."/>
            <person name="Bechman K.B."/>
            <person name="Herman A."/>
            <person name="Abrahante J.E."/>
            <person name="Garbe J."/>
        </authorList>
    </citation>
    <scope>NUCLEOTIDE SEQUENCE</scope>
    <source>
        <strain evidence="2">Duluth1</strain>
        <tissue evidence="2">Whole animal</tissue>
    </source>
</reference>
<name>A0A9D4N9H1_DREPO</name>